<name>A0A382L4E6_9ZZZZ</name>
<accession>A0A382L4E6</accession>
<sequence length="132" mass="14973">MRIGHGKPHLEFMKLDMEEGWETPPGYPQGMQQKILTSDLDEEGKTGSRSRFLRILPGVYSTEPFIHDHWEEVFLFEGDLIVGNDINGEGGEKFNAPTYACRPAGVYHGPFKSDKGCVMFELHYYYAPDPSS</sequence>
<dbReference type="InterPro" id="IPR014710">
    <property type="entry name" value="RmlC-like_jellyroll"/>
</dbReference>
<evidence type="ECO:0008006" key="2">
    <source>
        <dbReference type="Google" id="ProtNLM"/>
    </source>
</evidence>
<gene>
    <name evidence="1" type="ORF">METZ01_LOCUS282615</name>
</gene>
<dbReference type="Gene3D" id="2.60.120.10">
    <property type="entry name" value="Jelly Rolls"/>
    <property type="match status" value="1"/>
</dbReference>
<dbReference type="SUPFAM" id="SSF51182">
    <property type="entry name" value="RmlC-like cupins"/>
    <property type="match status" value="1"/>
</dbReference>
<dbReference type="AlphaFoldDB" id="A0A382L4E6"/>
<dbReference type="EMBL" id="UINC01083749">
    <property type="protein sequence ID" value="SVC29761.1"/>
    <property type="molecule type" value="Genomic_DNA"/>
</dbReference>
<dbReference type="InterPro" id="IPR011051">
    <property type="entry name" value="RmlC_Cupin_sf"/>
</dbReference>
<organism evidence="1">
    <name type="scientific">marine metagenome</name>
    <dbReference type="NCBI Taxonomy" id="408172"/>
    <lineage>
        <taxon>unclassified sequences</taxon>
        <taxon>metagenomes</taxon>
        <taxon>ecological metagenomes</taxon>
    </lineage>
</organism>
<evidence type="ECO:0000313" key="1">
    <source>
        <dbReference type="EMBL" id="SVC29761.1"/>
    </source>
</evidence>
<protein>
    <recommendedName>
        <fullName evidence="2">ChrR-like cupin domain-containing protein</fullName>
    </recommendedName>
</protein>
<reference evidence="1" key="1">
    <citation type="submission" date="2018-05" db="EMBL/GenBank/DDBJ databases">
        <authorList>
            <person name="Lanie J.A."/>
            <person name="Ng W.-L."/>
            <person name="Kazmierczak K.M."/>
            <person name="Andrzejewski T.M."/>
            <person name="Davidsen T.M."/>
            <person name="Wayne K.J."/>
            <person name="Tettelin H."/>
            <person name="Glass J.I."/>
            <person name="Rusch D."/>
            <person name="Podicherti R."/>
            <person name="Tsui H.-C.T."/>
            <person name="Winkler M.E."/>
        </authorList>
    </citation>
    <scope>NUCLEOTIDE SEQUENCE</scope>
</reference>
<proteinExistence type="predicted"/>